<reference evidence="1 2" key="1">
    <citation type="submission" date="2018-06" db="EMBL/GenBank/DDBJ databases">
        <authorList>
            <consortium name="Pathogen Informatics"/>
            <person name="Doyle S."/>
        </authorList>
    </citation>
    <scope>NUCLEOTIDE SEQUENCE [LARGE SCALE GENOMIC DNA]</scope>
    <source>
        <strain evidence="1 2">NCTC1934</strain>
    </source>
</reference>
<dbReference type="Proteomes" id="UP000255467">
    <property type="component" value="Unassembled WGS sequence"/>
</dbReference>
<dbReference type="STRING" id="1406858.GCA_000710895_02856"/>
<evidence type="ECO:0000313" key="2">
    <source>
        <dbReference type="Proteomes" id="UP000255467"/>
    </source>
</evidence>
<accession>A0A378YCF5</accession>
<organism evidence="1 2">
    <name type="scientific">Nocardia otitidiscaviarum</name>
    <dbReference type="NCBI Taxonomy" id="1823"/>
    <lineage>
        <taxon>Bacteria</taxon>
        <taxon>Bacillati</taxon>
        <taxon>Actinomycetota</taxon>
        <taxon>Actinomycetes</taxon>
        <taxon>Mycobacteriales</taxon>
        <taxon>Nocardiaceae</taxon>
        <taxon>Nocardia</taxon>
    </lineage>
</organism>
<dbReference type="RefSeq" id="WP_029930520.1">
    <property type="nucleotide sequence ID" value="NZ_JADLPU010000002.1"/>
</dbReference>
<gene>
    <name evidence="1" type="ORF">NCTC1934_01755</name>
</gene>
<name>A0A378YCF5_9NOCA</name>
<evidence type="ECO:0008006" key="3">
    <source>
        <dbReference type="Google" id="ProtNLM"/>
    </source>
</evidence>
<dbReference type="EMBL" id="UGRY01000002">
    <property type="protein sequence ID" value="SUA74784.1"/>
    <property type="molecule type" value="Genomic_DNA"/>
</dbReference>
<keyword evidence="2" id="KW-1185">Reference proteome</keyword>
<sequence length="122" mass="13233">MGHPGSQYYNPDLRPDEIDTLLRTNYLLVQASRAALGLISSEIVGMAVEPRPGAIVIHVAATRETPALAEDLDDIVSDLHASLSGGPEQNSVIITRVHRGWPDATWHSGSYAPFYIAKPDDD</sequence>
<proteinExistence type="predicted"/>
<evidence type="ECO:0000313" key="1">
    <source>
        <dbReference type="EMBL" id="SUA74784.1"/>
    </source>
</evidence>
<protein>
    <recommendedName>
        <fullName evidence="3">Tautomerase enzyme</fullName>
    </recommendedName>
</protein>
<dbReference type="AlphaFoldDB" id="A0A378YCF5"/>